<name>A0AAV7JQ70_9METZ</name>
<evidence type="ECO:0000256" key="1">
    <source>
        <dbReference type="ARBA" id="ARBA00004123"/>
    </source>
</evidence>
<keyword evidence="10" id="KW-1185">Reference proteome</keyword>
<dbReference type="PANTHER" id="PTHR12949:SF0">
    <property type="entry name" value="DNA-DIRECTED RNA POLYMERASE III SUBUNIT RPC3"/>
    <property type="match status" value="1"/>
</dbReference>
<comment type="similarity">
    <text evidence="5">Belongs to the eukaryotic RPC3/POLR3C RNA polymerase subunit family.</text>
</comment>
<dbReference type="InterPro" id="IPR039748">
    <property type="entry name" value="RPC3"/>
</dbReference>
<keyword evidence="2 5" id="KW-0240">DNA-directed RNA polymerase</keyword>
<evidence type="ECO:0000256" key="6">
    <source>
        <dbReference type="SAM" id="Coils"/>
    </source>
</evidence>
<sequence>MARQISRITSILIQEHFGIPAQQIVDCILKRGMSTLQEIITDTVLQISVVKRVLCILIRHEMVTYNDESKFSLFTANLHKIYLIARYPRFLALLRAEFDETAGLIISELLIHGYCSIEELVEYITAKQDTKTEELENELKKLQTMFVTMVDHRYVIKVKQQSELIEELEAEVGEDRENKSVTGGIKRSVITAEVAESKRQKLEEVKAKYVDEKKAGLWCVNFEHFHEKMRDKIISQYIATIHTSQLSSIINTIHAILELDPDTSIRQIQSKEVYVPQIQPQVDIPREELMHCLELVSRDMNGLLVRVAEGGGGAYALDYTACYKLLLNNTIESIIEERYGCKALRIIKNLQRKKYLELTQLSECTLIPPQDLNDIISRLYRESMVSLQEVPRLDEYVPGKTFYLYSFDTDTVRRILLDRAYQILGNMVMKRRSVFEESERVLQKEARVSELLAEAGGTATAEQLDEIEQLLTPGEKLEARNSRMMLERLEMSEIFIDESIFILSHFHTFS</sequence>
<keyword evidence="3 5" id="KW-0804">Transcription</keyword>
<protein>
    <recommendedName>
        <fullName evidence="5">DNA-directed RNA polymerase III subunit RPC3</fullName>
        <shortName evidence="5">RNA polymerase III subunit C3</shortName>
    </recommendedName>
</protein>
<dbReference type="Pfam" id="PF22536">
    <property type="entry name" value="WHD_POLR3C"/>
    <property type="match status" value="1"/>
</dbReference>
<evidence type="ECO:0000256" key="5">
    <source>
        <dbReference type="RuleBase" id="RU367076"/>
    </source>
</evidence>
<accession>A0AAV7JQ70</accession>
<dbReference type="Gene3D" id="1.10.10.10">
    <property type="entry name" value="Winged helix-like DNA-binding domain superfamily/Winged helix DNA-binding domain"/>
    <property type="match status" value="4"/>
</dbReference>
<evidence type="ECO:0000313" key="10">
    <source>
        <dbReference type="Proteomes" id="UP001165289"/>
    </source>
</evidence>
<dbReference type="EMBL" id="JAKMXF010000310">
    <property type="protein sequence ID" value="KAI6650619.1"/>
    <property type="molecule type" value="Genomic_DNA"/>
</dbReference>
<comment type="caution">
    <text evidence="9">The sequence shown here is derived from an EMBL/GenBank/DDBJ whole genome shotgun (WGS) entry which is preliminary data.</text>
</comment>
<feature type="coiled-coil region" evidence="6">
    <location>
        <begin position="125"/>
        <end position="215"/>
    </location>
</feature>
<dbReference type="Proteomes" id="UP001165289">
    <property type="component" value="Unassembled WGS sequence"/>
</dbReference>
<evidence type="ECO:0000259" key="8">
    <source>
        <dbReference type="Pfam" id="PF22536"/>
    </source>
</evidence>
<evidence type="ECO:0000256" key="4">
    <source>
        <dbReference type="ARBA" id="ARBA00023242"/>
    </source>
</evidence>
<gene>
    <name evidence="9" type="ORF">LOD99_7669</name>
</gene>
<reference evidence="9 10" key="1">
    <citation type="journal article" date="2023" name="BMC Biol.">
        <title>The compact genome of the sponge Oopsacas minuta (Hexactinellida) is lacking key metazoan core genes.</title>
        <authorList>
            <person name="Santini S."/>
            <person name="Schenkelaars Q."/>
            <person name="Jourda C."/>
            <person name="Duchesne M."/>
            <person name="Belahbib H."/>
            <person name="Rocher C."/>
            <person name="Selva M."/>
            <person name="Riesgo A."/>
            <person name="Vervoort M."/>
            <person name="Leys S.P."/>
            <person name="Kodjabachian L."/>
            <person name="Le Bivic A."/>
            <person name="Borchiellini C."/>
            <person name="Claverie J.M."/>
            <person name="Renard E."/>
        </authorList>
    </citation>
    <scope>NUCLEOTIDE SEQUENCE [LARGE SCALE GENOMIC DNA]</scope>
    <source>
        <strain evidence="9">SPO-2</strain>
    </source>
</reference>
<keyword evidence="6" id="KW-0175">Coiled coil</keyword>
<dbReference type="PANTHER" id="PTHR12949">
    <property type="entry name" value="RNA POLYMERASE III DNA DIRECTED -RELATED"/>
    <property type="match status" value="1"/>
</dbReference>
<dbReference type="InterPro" id="IPR013197">
    <property type="entry name" value="RNA_pol_III_RPC82-rel_HTH"/>
</dbReference>
<dbReference type="InterPro" id="IPR036388">
    <property type="entry name" value="WH-like_DNA-bd_sf"/>
</dbReference>
<dbReference type="Pfam" id="PF20912">
    <property type="entry name" value="RPC3_helical"/>
    <property type="match status" value="1"/>
</dbReference>
<organism evidence="9 10">
    <name type="scientific">Oopsacas minuta</name>
    <dbReference type="NCBI Taxonomy" id="111878"/>
    <lineage>
        <taxon>Eukaryota</taxon>
        <taxon>Metazoa</taxon>
        <taxon>Porifera</taxon>
        <taxon>Hexactinellida</taxon>
        <taxon>Hexasterophora</taxon>
        <taxon>Lyssacinosida</taxon>
        <taxon>Leucopsacidae</taxon>
        <taxon>Oopsacas</taxon>
    </lineage>
</organism>
<dbReference type="Pfam" id="PF08221">
    <property type="entry name" value="HTH_9"/>
    <property type="match status" value="1"/>
</dbReference>
<feature type="domain" description="DNA-directed RNA polymerase III subunit RPC3 winged-helix" evidence="8">
    <location>
        <begin position="331"/>
        <end position="406"/>
    </location>
</feature>
<evidence type="ECO:0000259" key="7">
    <source>
        <dbReference type="Pfam" id="PF08221"/>
    </source>
</evidence>
<evidence type="ECO:0000256" key="2">
    <source>
        <dbReference type="ARBA" id="ARBA00022478"/>
    </source>
</evidence>
<dbReference type="GO" id="GO:0005666">
    <property type="term" value="C:RNA polymerase III complex"/>
    <property type="evidence" value="ECO:0007669"/>
    <property type="project" value="UniProtKB-UniRule"/>
</dbReference>
<keyword evidence="4 5" id="KW-0539">Nucleus</keyword>
<feature type="domain" description="RNA polymerase III subunit RPC82-related helix-turn-helix" evidence="7">
    <location>
        <begin position="10"/>
        <end position="65"/>
    </location>
</feature>
<dbReference type="GO" id="GO:0003697">
    <property type="term" value="F:single-stranded DNA binding"/>
    <property type="evidence" value="ECO:0007669"/>
    <property type="project" value="UniProtKB-UniRule"/>
</dbReference>
<evidence type="ECO:0000313" key="9">
    <source>
        <dbReference type="EMBL" id="KAI6650619.1"/>
    </source>
</evidence>
<proteinExistence type="inferred from homology"/>
<evidence type="ECO:0000256" key="3">
    <source>
        <dbReference type="ARBA" id="ARBA00023163"/>
    </source>
</evidence>
<comment type="subcellular location">
    <subcellularLocation>
        <location evidence="1 5">Nucleus</location>
    </subcellularLocation>
</comment>
<dbReference type="AlphaFoldDB" id="A0AAV7JQ70"/>
<dbReference type="InterPro" id="IPR055207">
    <property type="entry name" value="POLR3C_WHD"/>
</dbReference>
<dbReference type="Gene3D" id="6.10.140.1450">
    <property type="match status" value="1"/>
</dbReference>
<comment type="subunit">
    <text evidence="5">Component of the RNA polymerase III (Pol III) complex consisting of 17 subunits.</text>
</comment>
<comment type="function">
    <text evidence="5">DNA-dependent RNA polymerase catalyzes the transcription of DNA into RNA using the four ribonucleoside triphosphates as substrates. Specific core component of RNA polymerase III which synthesizes small RNAs, such as 5S rRNA and tRNAs.</text>
</comment>